<dbReference type="SUPFAM" id="SSF88713">
    <property type="entry name" value="Glycoside hydrolase/deacetylase"/>
    <property type="match status" value="1"/>
</dbReference>
<keyword evidence="2" id="KW-1185">Reference proteome</keyword>
<reference evidence="1 2" key="1">
    <citation type="submission" date="2021-03" db="EMBL/GenBank/DDBJ databases">
        <title>Genomic Encyclopedia of Type Strains, Phase IV (KMG-IV): sequencing the most valuable type-strain genomes for metagenomic binning, comparative biology and taxonomic classification.</title>
        <authorList>
            <person name="Goeker M."/>
        </authorList>
    </citation>
    <scope>NUCLEOTIDE SEQUENCE [LARGE SCALE GENOMIC DNA]</scope>
    <source>
        <strain evidence="1 2">DSM 26048</strain>
    </source>
</reference>
<proteinExistence type="predicted"/>
<evidence type="ECO:0000313" key="1">
    <source>
        <dbReference type="EMBL" id="MBP1990541.1"/>
    </source>
</evidence>
<name>A0ABS4IU42_9BACL</name>
<dbReference type="InterPro" id="IPR011330">
    <property type="entry name" value="Glyco_hydro/deAcase_b/a-brl"/>
</dbReference>
<sequence>MQIARVAVLFDERYAGRYWLYGLNTFEAYIAEILSHAGIPYDQLDDVNQLERSRFDVVIVAFVEETEHTASLLWRFAEHGGIVISYAGLSHMRKRLGCSEKTQLTYGYASLPANAEPADSKPLRFLQARPWLITGEQAMEVAEVGVLHKDRPDGGQIGAPLLQFKVGSGWIDRWSVNIPYTVVGFQQGTKPVFADGIPAPDRTGDIDEGILKADDGCEMDWELDRLFTETGMPYYAYPYADLWREAAISHLLQRVVGAGLTLPFVDYWPEGIHAVALISHDSDGNEEAQAEKLLELLKECQIHTTWCMLEPGYRDEIYTRVNAEGHELAFHYNALDLDNGFWDEAEFNRQLNGLKESAPITEVCSNKNHYTRFEAWGDLFAWCERAGIACDQTRGPSKKGNVGFLFGTCHPYFPITWGSDQNRLYDVLELGFLTQDLELPYLADSSVVKPFLDQAYRVQGVAHFLFHQQYMGEPKVTAALRNLVTEARKQGFVFWTSKQINDWERARRTVKMDGINDQGEVKLSGDPAAQGAVVWIPVVHMDGSNVQSQSKFGVNCVKQLFGE</sequence>
<gene>
    <name evidence="1" type="ORF">J2Z66_002147</name>
</gene>
<comment type="caution">
    <text evidence="1">The sequence shown here is derived from an EMBL/GenBank/DDBJ whole genome shotgun (WGS) entry which is preliminary data.</text>
</comment>
<organism evidence="1 2">
    <name type="scientific">Paenibacillus eucommiae</name>
    <dbReference type="NCBI Taxonomy" id="1355755"/>
    <lineage>
        <taxon>Bacteria</taxon>
        <taxon>Bacillati</taxon>
        <taxon>Bacillota</taxon>
        <taxon>Bacilli</taxon>
        <taxon>Bacillales</taxon>
        <taxon>Paenibacillaceae</taxon>
        <taxon>Paenibacillus</taxon>
    </lineage>
</organism>
<dbReference type="EMBL" id="JAGGLB010000005">
    <property type="protein sequence ID" value="MBP1990541.1"/>
    <property type="molecule type" value="Genomic_DNA"/>
</dbReference>
<protein>
    <recommendedName>
        <fullName evidence="3">NodB homology domain-containing protein</fullName>
    </recommendedName>
</protein>
<evidence type="ECO:0000313" key="2">
    <source>
        <dbReference type="Proteomes" id="UP001519287"/>
    </source>
</evidence>
<dbReference type="Gene3D" id="3.20.20.370">
    <property type="entry name" value="Glycoside hydrolase/deacetylase"/>
    <property type="match status" value="1"/>
</dbReference>
<dbReference type="Proteomes" id="UP001519287">
    <property type="component" value="Unassembled WGS sequence"/>
</dbReference>
<accession>A0ABS4IU42</accession>
<dbReference type="RefSeq" id="WP_209971307.1">
    <property type="nucleotide sequence ID" value="NZ_JAGGLB010000005.1"/>
</dbReference>
<evidence type="ECO:0008006" key="3">
    <source>
        <dbReference type="Google" id="ProtNLM"/>
    </source>
</evidence>